<name>A0A8S5MTY6_9CAUD</name>
<accession>A0A8S5MTY6</accession>
<feature type="region of interest" description="Disordered" evidence="1">
    <location>
        <begin position="459"/>
        <end position="488"/>
    </location>
</feature>
<dbReference type="NCBIfam" id="TIGR01538">
    <property type="entry name" value="portal_SPP1"/>
    <property type="match status" value="1"/>
</dbReference>
<organism evidence="2">
    <name type="scientific">Myoviridae sp. ctino4</name>
    <dbReference type="NCBI Taxonomy" id="2826686"/>
    <lineage>
        <taxon>Viruses</taxon>
        <taxon>Duplodnaviria</taxon>
        <taxon>Heunggongvirae</taxon>
        <taxon>Uroviricota</taxon>
        <taxon>Caudoviricetes</taxon>
    </lineage>
</organism>
<sequence>MQHHNRQKSCTFPRDKEVRKIYTFTIPRESFDELNPDKQVIRQLISKHISKVDRLKKNMSYYEGKHKILDETKRENRLVCNHAKDISDTASSYFIGNPVTYKSEGDIKALTDALEVAGADETDGDNGLEASIYGLAYEYVYVKENENNLQTKNLSAENTFMVKDDSIEENELFAVYYYIRKDDSGELPDHYMATVVTTNYKYELDIENSNTIQATTEPAVPHYLGEIPIIEYLNNKLAIGDFELQIPLIDAYNALMSDRVTDKEQFIDAILAIYGTLLTDEDEPNTEDEDESIRKAKARLKKYKVLEMPDTAKAEYLTRTFDENGVEILKKAIEQDIHKFSHIPCMSDESFGGNVSGVAMEFKLLGMENITKIKTRYYKKGLRKRVRIFCNYLALHGTSIDPSGITMTFTRALPKNLLEISQIVANLWGKVSRKTLLSQVPFVDDVDEELKALEAEEEENLKRQQEVFGLQDNTPPEQDPDDKEKVDA</sequence>
<dbReference type="Pfam" id="PF05133">
    <property type="entry name" value="SPP1_portal"/>
    <property type="match status" value="1"/>
</dbReference>
<dbReference type="EMBL" id="BK014985">
    <property type="protein sequence ID" value="DAD85602.1"/>
    <property type="molecule type" value="Genomic_DNA"/>
</dbReference>
<evidence type="ECO:0000313" key="2">
    <source>
        <dbReference type="EMBL" id="DAD85602.1"/>
    </source>
</evidence>
<dbReference type="InterPro" id="IPR006428">
    <property type="entry name" value="Portal_SPP1-type"/>
</dbReference>
<protein>
    <submittedName>
        <fullName evidence="2">PORTAL PROTEIN</fullName>
    </submittedName>
</protein>
<reference evidence="2" key="1">
    <citation type="journal article" date="2021" name="Proc. Natl. Acad. Sci. U.S.A.">
        <title>A Catalog of Tens of Thousands of Viruses from Human Metagenomes Reveals Hidden Associations with Chronic Diseases.</title>
        <authorList>
            <person name="Tisza M.J."/>
            <person name="Buck C.B."/>
        </authorList>
    </citation>
    <scope>NUCLEOTIDE SEQUENCE</scope>
    <source>
        <strain evidence="2">Ctino4</strain>
    </source>
</reference>
<evidence type="ECO:0000256" key="1">
    <source>
        <dbReference type="SAM" id="MobiDB-lite"/>
    </source>
</evidence>
<dbReference type="InterPro" id="IPR021145">
    <property type="entry name" value="Portal_protein_SPP1_Gp6-like"/>
</dbReference>
<proteinExistence type="predicted"/>